<dbReference type="OrthoDB" id="4227485at2759"/>
<dbReference type="InterPro" id="IPR022198">
    <property type="entry name" value="DUF3723"/>
</dbReference>
<comment type="caution">
    <text evidence="1">The sequence shown here is derived from an EMBL/GenBank/DDBJ whole genome shotgun (WGS) entry which is preliminary data.</text>
</comment>
<dbReference type="Pfam" id="PF12520">
    <property type="entry name" value="DUF3723"/>
    <property type="match status" value="1"/>
</dbReference>
<feature type="non-terminal residue" evidence="1">
    <location>
        <position position="1"/>
    </location>
</feature>
<sequence length="113" mass="13003">TVEAIQTRALVMSSLNRDFVVSAMKSGLLFPKITARATRRRLKTSLLSIKYLILTIKTLHENMKYLTVGVNLIKTLFFTGNIRTIVYHSLRNIWKARKTTCIQIAEEVFYVLP</sequence>
<dbReference type="EMBL" id="MU251744">
    <property type="protein sequence ID" value="KAG9229643.1"/>
    <property type="molecule type" value="Genomic_DNA"/>
</dbReference>
<gene>
    <name evidence="1" type="ORF">BJ875DRAFT_342473</name>
</gene>
<dbReference type="Proteomes" id="UP000824998">
    <property type="component" value="Unassembled WGS sequence"/>
</dbReference>
<name>A0A9P7Y955_9HELO</name>
<accession>A0A9P7Y955</accession>
<dbReference type="AlphaFoldDB" id="A0A9P7Y955"/>
<keyword evidence="2" id="KW-1185">Reference proteome</keyword>
<reference evidence="1" key="1">
    <citation type="journal article" date="2021" name="IMA Fungus">
        <title>Genomic characterization of three marine fungi, including Emericellopsis atlantica sp. nov. with signatures of a generalist lifestyle and marine biomass degradation.</title>
        <authorList>
            <person name="Hagestad O.C."/>
            <person name="Hou L."/>
            <person name="Andersen J.H."/>
            <person name="Hansen E.H."/>
            <person name="Altermark B."/>
            <person name="Li C."/>
            <person name="Kuhnert E."/>
            <person name="Cox R.J."/>
            <person name="Crous P.W."/>
            <person name="Spatafora J.W."/>
            <person name="Lail K."/>
            <person name="Amirebrahimi M."/>
            <person name="Lipzen A."/>
            <person name="Pangilinan J."/>
            <person name="Andreopoulos W."/>
            <person name="Hayes R.D."/>
            <person name="Ng V."/>
            <person name="Grigoriev I.V."/>
            <person name="Jackson S.A."/>
            <person name="Sutton T.D.S."/>
            <person name="Dobson A.D.W."/>
            <person name="Rama T."/>
        </authorList>
    </citation>
    <scope>NUCLEOTIDE SEQUENCE</scope>
    <source>
        <strain evidence="1">TRa018bII</strain>
    </source>
</reference>
<organism evidence="1 2">
    <name type="scientific">Amylocarpus encephaloides</name>
    <dbReference type="NCBI Taxonomy" id="45428"/>
    <lineage>
        <taxon>Eukaryota</taxon>
        <taxon>Fungi</taxon>
        <taxon>Dikarya</taxon>
        <taxon>Ascomycota</taxon>
        <taxon>Pezizomycotina</taxon>
        <taxon>Leotiomycetes</taxon>
        <taxon>Helotiales</taxon>
        <taxon>Helotiales incertae sedis</taxon>
        <taxon>Amylocarpus</taxon>
    </lineage>
</organism>
<evidence type="ECO:0000313" key="2">
    <source>
        <dbReference type="Proteomes" id="UP000824998"/>
    </source>
</evidence>
<evidence type="ECO:0000313" key="1">
    <source>
        <dbReference type="EMBL" id="KAG9229643.1"/>
    </source>
</evidence>
<feature type="non-terminal residue" evidence="1">
    <location>
        <position position="113"/>
    </location>
</feature>
<proteinExistence type="predicted"/>
<protein>
    <submittedName>
        <fullName evidence="1">Uncharacterized protein</fullName>
    </submittedName>
</protein>